<dbReference type="Proteomes" id="UP000249402">
    <property type="component" value="Unassembled WGS sequence"/>
</dbReference>
<evidence type="ECO:0000313" key="2">
    <source>
        <dbReference type="EMBL" id="RAL02477.1"/>
    </source>
</evidence>
<evidence type="ECO:0008006" key="4">
    <source>
        <dbReference type="Google" id="ProtNLM"/>
    </source>
</evidence>
<keyword evidence="3" id="KW-1185">Reference proteome</keyword>
<dbReference type="AlphaFoldDB" id="A0A395H3J9"/>
<name>A0A395H3J9_9EURO</name>
<reference evidence="2 3" key="1">
    <citation type="submission" date="2018-02" db="EMBL/GenBank/DDBJ databases">
        <title>The genomes of Aspergillus section Nigri reveals drivers in fungal speciation.</title>
        <authorList>
            <consortium name="DOE Joint Genome Institute"/>
            <person name="Vesth T.C."/>
            <person name="Nybo J."/>
            <person name="Theobald S."/>
            <person name="Brandl J."/>
            <person name="Frisvad J.C."/>
            <person name="Nielsen K.F."/>
            <person name="Lyhne E.K."/>
            <person name="Kogle M.E."/>
            <person name="Kuo A."/>
            <person name="Riley R."/>
            <person name="Clum A."/>
            <person name="Nolan M."/>
            <person name="Lipzen A."/>
            <person name="Salamov A."/>
            <person name="Henrissat B."/>
            <person name="Wiebenga A."/>
            <person name="De vries R.P."/>
            <person name="Grigoriev I.V."/>
            <person name="Mortensen U.H."/>
            <person name="Andersen M.R."/>
            <person name="Baker S.E."/>
        </authorList>
    </citation>
    <scope>NUCLEOTIDE SEQUENCE [LARGE SCALE GENOMIC DNA]</scope>
    <source>
        <strain evidence="2 3">CBS 121593</strain>
    </source>
</reference>
<accession>A0A395H3J9</accession>
<keyword evidence="1" id="KW-0732">Signal</keyword>
<dbReference type="GeneID" id="37220961"/>
<gene>
    <name evidence="2" type="ORF">BO80DRAFT_36335</name>
</gene>
<proteinExistence type="predicted"/>
<dbReference type="VEuPathDB" id="FungiDB:BO80DRAFT_36335"/>
<evidence type="ECO:0000256" key="1">
    <source>
        <dbReference type="SAM" id="SignalP"/>
    </source>
</evidence>
<dbReference type="EMBL" id="KZ824431">
    <property type="protein sequence ID" value="RAL02477.1"/>
    <property type="molecule type" value="Genomic_DNA"/>
</dbReference>
<evidence type="ECO:0000313" key="3">
    <source>
        <dbReference type="Proteomes" id="UP000249402"/>
    </source>
</evidence>
<protein>
    <recommendedName>
        <fullName evidence="4">Secreted protein</fullName>
    </recommendedName>
</protein>
<feature type="chain" id="PRO_5017483074" description="Secreted protein" evidence="1">
    <location>
        <begin position="29"/>
        <end position="142"/>
    </location>
</feature>
<dbReference type="RefSeq" id="XP_025576804.1">
    <property type="nucleotide sequence ID" value="XM_025716096.1"/>
</dbReference>
<feature type="signal peptide" evidence="1">
    <location>
        <begin position="1"/>
        <end position="28"/>
    </location>
</feature>
<organism evidence="2 3">
    <name type="scientific">Aspergillus ibericus CBS 121593</name>
    <dbReference type="NCBI Taxonomy" id="1448316"/>
    <lineage>
        <taxon>Eukaryota</taxon>
        <taxon>Fungi</taxon>
        <taxon>Dikarya</taxon>
        <taxon>Ascomycota</taxon>
        <taxon>Pezizomycotina</taxon>
        <taxon>Eurotiomycetes</taxon>
        <taxon>Eurotiomycetidae</taxon>
        <taxon>Eurotiales</taxon>
        <taxon>Aspergillaceae</taxon>
        <taxon>Aspergillus</taxon>
        <taxon>Aspergillus subgen. Circumdati</taxon>
    </lineage>
</organism>
<sequence>MISPKHLKNLHFALATLLVVAITRAPTALPNCTAKRLTPPPVPCVSNHCSAKSRFPGSPKSAFHAVSPAQLSVEASTKLSPLGIRTRPCSLNAAMERNVPSREPPRPDLAVISSFAPARRCCWMIGHDVVAGLEAGDFAADG</sequence>